<reference evidence="1" key="1">
    <citation type="submission" date="2020-09" db="EMBL/GenBank/DDBJ databases">
        <authorList>
            <person name="Kikuchi T."/>
        </authorList>
    </citation>
    <scope>NUCLEOTIDE SEQUENCE</scope>
    <source>
        <strain evidence="1">SH1</strain>
    </source>
</reference>
<dbReference type="EMBL" id="CAJFCW020000001">
    <property type="protein sequence ID" value="CAG9078566.1"/>
    <property type="molecule type" value="Genomic_DNA"/>
</dbReference>
<gene>
    <name evidence="1" type="ORF">BOKJ2_LOCUS338</name>
</gene>
<dbReference type="Proteomes" id="UP000614601">
    <property type="component" value="Unassembled WGS sequence"/>
</dbReference>
<dbReference type="AlphaFoldDB" id="A0A811JQW2"/>
<accession>A0A811JQW2</accession>
<organism evidence="1 2">
    <name type="scientific">Bursaphelenchus okinawaensis</name>
    <dbReference type="NCBI Taxonomy" id="465554"/>
    <lineage>
        <taxon>Eukaryota</taxon>
        <taxon>Metazoa</taxon>
        <taxon>Ecdysozoa</taxon>
        <taxon>Nematoda</taxon>
        <taxon>Chromadorea</taxon>
        <taxon>Rhabditida</taxon>
        <taxon>Tylenchina</taxon>
        <taxon>Tylenchomorpha</taxon>
        <taxon>Aphelenchoidea</taxon>
        <taxon>Aphelenchoididae</taxon>
        <taxon>Bursaphelenchus</taxon>
    </lineage>
</organism>
<evidence type="ECO:0000313" key="2">
    <source>
        <dbReference type="Proteomes" id="UP000614601"/>
    </source>
</evidence>
<comment type="caution">
    <text evidence="1">The sequence shown here is derived from an EMBL/GenBank/DDBJ whole genome shotgun (WGS) entry which is preliminary data.</text>
</comment>
<proteinExistence type="predicted"/>
<name>A0A811JQW2_9BILA</name>
<dbReference type="Proteomes" id="UP000783686">
    <property type="component" value="Unassembled WGS sequence"/>
</dbReference>
<dbReference type="EMBL" id="CAJFDH010000001">
    <property type="protein sequence ID" value="CAD5205654.1"/>
    <property type="molecule type" value="Genomic_DNA"/>
</dbReference>
<protein>
    <submittedName>
        <fullName evidence="1">Uncharacterized protein</fullName>
    </submittedName>
</protein>
<sequence length="100" mass="11799">MIVVDFNGIKVDFDWVAKDFNFLYRWNLLVNCVVFVFYNDNTTNGWCSRHEDDIMFVLVKSITIDFVFMQIGIIITIVPEEFTFCLPQEVVDLLEPSYDL</sequence>
<keyword evidence="2" id="KW-1185">Reference proteome</keyword>
<evidence type="ECO:0000313" key="1">
    <source>
        <dbReference type="EMBL" id="CAD5205654.1"/>
    </source>
</evidence>